<dbReference type="SMART" id="SM00282">
    <property type="entry name" value="LamG"/>
    <property type="match status" value="2"/>
</dbReference>
<comment type="caution">
    <text evidence="1">Lacks conserved residue(s) required for the propagation of feature annotation.</text>
</comment>
<keyword evidence="6" id="KW-1185">Reference proteome</keyword>
<dbReference type="Proteomes" id="UP001516400">
    <property type="component" value="Unassembled WGS sequence"/>
</dbReference>
<dbReference type="PROSITE" id="PS50025">
    <property type="entry name" value="LAM_G_DOMAIN"/>
    <property type="match status" value="2"/>
</dbReference>
<dbReference type="InterPro" id="IPR039005">
    <property type="entry name" value="CSPG_rpt"/>
</dbReference>
<dbReference type="AlphaFoldDB" id="A0ABD2PET5"/>
<feature type="domain" description="Laminin G" evidence="4">
    <location>
        <begin position="196"/>
        <end position="379"/>
    </location>
</feature>
<dbReference type="InterPro" id="IPR001791">
    <property type="entry name" value="Laminin_G"/>
</dbReference>
<accession>A0ABD2PET5</accession>
<reference evidence="5 6" key="1">
    <citation type="journal article" date="2021" name="BMC Biol.">
        <title>Horizontally acquired antibacterial genes associated with adaptive radiation of ladybird beetles.</title>
        <authorList>
            <person name="Li H.S."/>
            <person name="Tang X.F."/>
            <person name="Huang Y.H."/>
            <person name="Xu Z.Y."/>
            <person name="Chen M.L."/>
            <person name="Du X.Y."/>
            <person name="Qiu B.Y."/>
            <person name="Chen P.T."/>
            <person name="Zhang W."/>
            <person name="Slipinski A."/>
            <person name="Escalona H.E."/>
            <person name="Waterhouse R.M."/>
            <person name="Zwick A."/>
            <person name="Pang H."/>
        </authorList>
    </citation>
    <scope>NUCLEOTIDE SEQUENCE [LARGE SCALE GENOMIC DNA]</scope>
    <source>
        <strain evidence="5">SYSU2018</strain>
    </source>
</reference>
<evidence type="ECO:0000256" key="2">
    <source>
        <dbReference type="PROSITE-ProRule" id="PRU01201"/>
    </source>
</evidence>
<comment type="caution">
    <text evidence="5">The sequence shown here is derived from an EMBL/GenBank/DDBJ whole genome shotgun (WGS) entry which is preliminary data.</text>
</comment>
<dbReference type="InterPro" id="IPR013320">
    <property type="entry name" value="ConA-like_dom_sf"/>
</dbReference>
<evidence type="ECO:0000259" key="4">
    <source>
        <dbReference type="PROSITE" id="PS50025"/>
    </source>
</evidence>
<dbReference type="CDD" id="cd00110">
    <property type="entry name" value="LamG"/>
    <property type="match status" value="2"/>
</dbReference>
<feature type="chain" id="PRO_5044807750" description="Laminin G domain-containing protein" evidence="3">
    <location>
        <begin position="22"/>
        <end position="575"/>
    </location>
</feature>
<feature type="signal peptide" evidence="3">
    <location>
        <begin position="1"/>
        <end position="21"/>
    </location>
</feature>
<dbReference type="PANTHER" id="PTHR15036">
    <property type="entry name" value="PIKACHURIN-LIKE PROTEIN"/>
    <property type="match status" value="1"/>
</dbReference>
<evidence type="ECO:0000256" key="1">
    <source>
        <dbReference type="PROSITE-ProRule" id="PRU00122"/>
    </source>
</evidence>
<keyword evidence="3" id="KW-0732">Signal</keyword>
<protein>
    <recommendedName>
        <fullName evidence="4">Laminin G domain-containing protein</fullName>
    </recommendedName>
</protein>
<feature type="repeat" description="CSPG" evidence="2">
    <location>
        <begin position="433"/>
        <end position="525"/>
    </location>
</feature>
<dbReference type="SUPFAM" id="SSF49899">
    <property type="entry name" value="Concanavalin A-like lectins/glucanases"/>
    <property type="match status" value="2"/>
</dbReference>
<name>A0ABD2PET5_9CUCU</name>
<proteinExistence type="predicted"/>
<dbReference type="Pfam" id="PF16184">
    <property type="entry name" value="Cadherin_3"/>
    <property type="match status" value="1"/>
</dbReference>
<dbReference type="PROSITE" id="PS51854">
    <property type="entry name" value="CSPG"/>
    <property type="match status" value="1"/>
</dbReference>
<evidence type="ECO:0000313" key="5">
    <source>
        <dbReference type="EMBL" id="KAL3289492.1"/>
    </source>
</evidence>
<evidence type="ECO:0000313" key="6">
    <source>
        <dbReference type="Proteomes" id="UP001516400"/>
    </source>
</evidence>
<organism evidence="5 6">
    <name type="scientific">Cryptolaemus montrouzieri</name>
    <dbReference type="NCBI Taxonomy" id="559131"/>
    <lineage>
        <taxon>Eukaryota</taxon>
        <taxon>Metazoa</taxon>
        <taxon>Ecdysozoa</taxon>
        <taxon>Arthropoda</taxon>
        <taxon>Hexapoda</taxon>
        <taxon>Insecta</taxon>
        <taxon>Pterygota</taxon>
        <taxon>Neoptera</taxon>
        <taxon>Endopterygota</taxon>
        <taxon>Coleoptera</taxon>
        <taxon>Polyphaga</taxon>
        <taxon>Cucujiformia</taxon>
        <taxon>Coccinelloidea</taxon>
        <taxon>Coccinellidae</taxon>
        <taxon>Scymninae</taxon>
        <taxon>Scymnini</taxon>
        <taxon>Cryptolaemus</taxon>
    </lineage>
</organism>
<evidence type="ECO:0000256" key="3">
    <source>
        <dbReference type="SAM" id="SignalP"/>
    </source>
</evidence>
<dbReference type="PANTHER" id="PTHR15036:SF56">
    <property type="entry name" value="KON-TIKI, ISOFORM B"/>
    <property type="match status" value="1"/>
</dbReference>
<dbReference type="EMBL" id="JABFTP020000186">
    <property type="protein sequence ID" value="KAL3289492.1"/>
    <property type="molecule type" value="Genomic_DNA"/>
</dbReference>
<sequence>MDKGLLFSFFLLFFLWDTVLGDHASFYGNSYIYIPFKEAKSTTDIHFKFRTLLPNALILLVAGTTDFCIVQIEKGRLKVNLNLGAGESELVSPANLILNDLKWHNVSIVRREANLSLTIDSSQKLHKHLPGRFFELNIHFGLYIGGHGNFSELFFGHLEKFRGCLSDMHYNNMNPIEEAHHRQVNSVVESVTWNCAAEFESDRNRPISFVKDNSFMFVSHSVQHKEIKIQFDLNSMITQGVLFYNTGHLSRSDFFVIHLRKGLLQCILKIGNKIVNISNDFNVTNGEWHKVSFHQTATLLELSVDDKNKTVENTGGHIFPLFDSSYIGGIEVTKLSRAMSNGCKYCDMHFKGCLRNIFIAHKQTGIPDAYATQGLIPGCVWKYPCKQNPCTEAGVCIQHGIDSFKCQCKDKLCINQNYTDTYRVFSQKSLATELELLAVKPLEVMEGGNTVVTTENLHMILDYQKFGIQDSGVRFNIIEGPSHGTINIWPHNLNIFTLNEVANDKVHYIHDGLEFFQDNIVIELEFKPSDSYILPAYLQGDFMFTMTINILSVNDPPKLDISNGTVLRVVQMNVV</sequence>
<gene>
    <name evidence="5" type="ORF">HHI36_022913</name>
</gene>
<feature type="domain" description="Laminin G" evidence="4">
    <location>
        <begin position="23"/>
        <end position="195"/>
    </location>
</feature>
<dbReference type="Pfam" id="PF02210">
    <property type="entry name" value="Laminin_G_2"/>
    <property type="match status" value="2"/>
</dbReference>
<dbReference type="Gene3D" id="2.60.120.200">
    <property type="match status" value="2"/>
</dbReference>
<dbReference type="InterPro" id="IPR050372">
    <property type="entry name" value="Neurexin-related_CASP"/>
</dbReference>